<dbReference type="AlphaFoldDB" id="A0A8C5GFS9"/>
<keyword evidence="1" id="KW-0202">Cytokine</keyword>
<name>A0A8C5GFS9_GOUWI</name>
<dbReference type="GO" id="GO:0008009">
    <property type="term" value="F:chemokine activity"/>
    <property type="evidence" value="ECO:0007669"/>
    <property type="project" value="InterPro"/>
</dbReference>
<dbReference type="OrthoDB" id="9447832at2759"/>
<protein>
    <submittedName>
        <fullName evidence="5">C-C motif chemokine 25-like</fullName>
    </submittedName>
</protein>
<proteinExistence type="predicted"/>
<feature type="signal peptide" evidence="3">
    <location>
        <begin position="1"/>
        <end position="20"/>
    </location>
</feature>
<dbReference type="CDD" id="cd00169">
    <property type="entry name" value="Chemokine"/>
    <property type="match status" value="1"/>
</dbReference>
<dbReference type="CTD" id="100333914"/>
<feature type="region of interest" description="Disordered" evidence="2">
    <location>
        <begin position="90"/>
        <end position="110"/>
    </location>
</feature>
<reference evidence="5" key="2">
    <citation type="submission" date="2025-08" db="UniProtKB">
        <authorList>
            <consortium name="Ensembl"/>
        </authorList>
    </citation>
    <scope>IDENTIFICATION</scope>
</reference>
<gene>
    <name evidence="5" type="primary">ccl25a</name>
</gene>
<evidence type="ECO:0000313" key="5">
    <source>
        <dbReference type="Ensembl" id="ENSGWIP00000029678.1"/>
    </source>
</evidence>
<dbReference type="InterPro" id="IPR001811">
    <property type="entry name" value="Chemokine_IL8-like_dom"/>
</dbReference>
<evidence type="ECO:0000313" key="6">
    <source>
        <dbReference type="Proteomes" id="UP000694680"/>
    </source>
</evidence>
<dbReference type="RefSeq" id="XP_028329001.1">
    <property type="nucleotide sequence ID" value="XM_028473200.1"/>
</dbReference>
<dbReference type="GO" id="GO:0005615">
    <property type="term" value="C:extracellular space"/>
    <property type="evidence" value="ECO:0007669"/>
    <property type="project" value="UniProtKB-KW"/>
</dbReference>
<evidence type="ECO:0000256" key="1">
    <source>
        <dbReference type="ARBA" id="ARBA00022514"/>
    </source>
</evidence>
<dbReference type="PANTHER" id="PTHR12015:SF186">
    <property type="entry name" value="C-C MOTIF CHEMOKINE 21-LIKE-RELATED"/>
    <property type="match status" value="1"/>
</dbReference>
<keyword evidence="6" id="KW-1185">Reference proteome</keyword>
<evidence type="ECO:0000259" key="4">
    <source>
        <dbReference type="SMART" id="SM00199"/>
    </source>
</evidence>
<reference evidence="5" key="3">
    <citation type="submission" date="2025-09" db="UniProtKB">
        <authorList>
            <consortium name="Ensembl"/>
        </authorList>
    </citation>
    <scope>IDENTIFICATION</scope>
</reference>
<keyword evidence="3" id="KW-0732">Signal</keyword>
<evidence type="ECO:0000256" key="2">
    <source>
        <dbReference type="SAM" id="MobiDB-lite"/>
    </source>
</evidence>
<dbReference type="GeneID" id="114479494"/>
<reference evidence="5" key="1">
    <citation type="submission" date="2020-06" db="EMBL/GenBank/DDBJ databases">
        <authorList>
            <consortium name="Wellcome Sanger Institute Data Sharing"/>
        </authorList>
    </citation>
    <scope>NUCLEOTIDE SEQUENCE [LARGE SCALE GENOMIC DNA]</scope>
</reference>
<feature type="domain" description="Chemokine interleukin-8-like" evidence="4">
    <location>
        <begin position="24"/>
        <end position="86"/>
    </location>
</feature>
<evidence type="ECO:0000256" key="3">
    <source>
        <dbReference type="SAM" id="SignalP"/>
    </source>
</evidence>
<feature type="compositionally biased region" description="Basic and acidic residues" evidence="2">
    <location>
        <begin position="90"/>
        <end position="100"/>
    </location>
</feature>
<sequence>MSSNTFIILLILSGICLVLTQVSYDNCCLKYVKRLKPSTLRHAVSYRLQEIDGGCNIPAVILIMKRGRKFCTNPNEKWVNELMKKMDRKAIRNEKKEARKSVPQPQQKKG</sequence>
<dbReference type="Proteomes" id="UP000694680">
    <property type="component" value="Chromosome 17"/>
</dbReference>
<dbReference type="PANTHER" id="PTHR12015">
    <property type="entry name" value="SMALL INDUCIBLE CYTOKINE A"/>
    <property type="match status" value="1"/>
</dbReference>
<feature type="chain" id="PRO_5034372846" evidence="3">
    <location>
        <begin position="21"/>
        <end position="110"/>
    </location>
</feature>
<accession>A0A8C5GFS9</accession>
<dbReference type="SMART" id="SM00199">
    <property type="entry name" value="SCY"/>
    <property type="match status" value="1"/>
</dbReference>
<dbReference type="Pfam" id="PF00048">
    <property type="entry name" value="IL8"/>
    <property type="match status" value="1"/>
</dbReference>
<dbReference type="SUPFAM" id="SSF54117">
    <property type="entry name" value="Interleukin 8-like chemokines"/>
    <property type="match status" value="1"/>
</dbReference>
<dbReference type="Gene3D" id="2.40.50.40">
    <property type="match status" value="1"/>
</dbReference>
<dbReference type="InterPro" id="IPR039809">
    <property type="entry name" value="Chemokine_b/g/d"/>
</dbReference>
<organism evidence="5 6">
    <name type="scientific">Gouania willdenowi</name>
    <name type="common">Blunt-snouted clingfish</name>
    <name type="synonym">Lepadogaster willdenowi</name>
    <dbReference type="NCBI Taxonomy" id="441366"/>
    <lineage>
        <taxon>Eukaryota</taxon>
        <taxon>Metazoa</taxon>
        <taxon>Chordata</taxon>
        <taxon>Craniata</taxon>
        <taxon>Vertebrata</taxon>
        <taxon>Euteleostomi</taxon>
        <taxon>Actinopterygii</taxon>
        <taxon>Neopterygii</taxon>
        <taxon>Teleostei</taxon>
        <taxon>Neoteleostei</taxon>
        <taxon>Acanthomorphata</taxon>
        <taxon>Ovalentaria</taxon>
        <taxon>Blenniimorphae</taxon>
        <taxon>Blenniiformes</taxon>
        <taxon>Gobiesocoidei</taxon>
        <taxon>Gobiesocidae</taxon>
        <taxon>Gobiesocinae</taxon>
        <taxon>Gouania</taxon>
    </lineage>
</organism>
<dbReference type="GO" id="GO:0006955">
    <property type="term" value="P:immune response"/>
    <property type="evidence" value="ECO:0007669"/>
    <property type="project" value="InterPro"/>
</dbReference>
<dbReference type="InterPro" id="IPR036048">
    <property type="entry name" value="Interleukin_8-like_sf"/>
</dbReference>
<dbReference type="Ensembl" id="ENSGWIT00000032390.1">
    <property type="protein sequence ID" value="ENSGWIP00000029678.1"/>
    <property type="gene ID" value="ENSGWIG00000015503.1"/>
</dbReference>